<dbReference type="Proteomes" id="UP001061991">
    <property type="component" value="Plasmid p_unnamed2"/>
</dbReference>
<keyword evidence="2" id="KW-1185">Reference proteome</keyword>
<accession>A0ACD4CXQ1</accession>
<name>A0ACD4CXQ1_9HYPH</name>
<evidence type="ECO:0000313" key="2">
    <source>
        <dbReference type="Proteomes" id="UP001061991"/>
    </source>
</evidence>
<evidence type="ECO:0000313" key="1">
    <source>
        <dbReference type="EMBL" id="UXN58355.1"/>
    </source>
</evidence>
<sequence>MEARTATRQDLSHVFAHLAARISQEFSAAGETEGGAKEHLLMDLREGRGHALREGDQILAVITWHEDDGNAYTSFAANEAFFAAKTVRFCKRHIQQIQQLCGNIPVRSVIWSNHPEVDRRFAAIGFNKDETNEKSTTYELPPREDKST</sequence>
<dbReference type="EMBL" id="CP104971">
    <property type="protein sequence ID" value="UXN58355.1"/>
    <property type="molecule type" value="Genomic_DNA"/>
</dbReference>
<protein>
    <submittedName>
        <fullName evidence="1">Uncharacterized protein</fullName>
    </submittedName>
</protein>
<geneLocation type="plasmid" evidence="1 2">
    <name>p_unnamed2</name>
</geneLocation>
<keyword evidence="1" id="KW-0614">Plasmid</keyword>
<gene>
    <name evidence="1" type="ORF">N8E88_06135</name>
</gene>
<reference evidence="1" key="1">
    <citation type="submission" date="2022-09" db="EMBL/GenBank/DDBJ databases">
        <title>Interaction between co-microsymbionts with complementary sets of symbiotic genes in legume-rhizobium systems.</title>
        <authorList>
            <person name="Safronova V."/>
            <person name="Sazanova A."/>
            <person name="Afonin A."/>
            <person name="Chirak E."/>
        </authorList>
    </citation>
    <scope>NUCLEOTIDE SEQUENCE</scope>
    <source>
        <strain evidence="1">A18/3m</strain>
    </source>
</reference>
<proteinExistence type="predicted"/>
<organism evidence="1 2">
    <name type="scientific">Phyllobacterium zundukense</name>
    <dbReference type="NCBI Taxonomy" id="1867719"/>
    <lineage>
        <taxon>Bacteria</taxon>
        <taxon>Pseudomonadati</taxon>
        <taxon>Pseudomonadota</taxon>
        <taxon>Alphaproteobacteria</taxon>
        <taxon>Hyphomicrobiales</taxon>
        <taxon>Phyllobacteriaceae</taxon>
        <taxon>Phyllobacterium</taxon>
    </lineage>
</organism>